<keyword evidence="12" id="KW-0249">Electron transport</keyword>
<evidence type="ECO:0000256" key="3">
    <source>
        <dbReference type="ARBA" id="ARBA00022448"/>
    </source>
</evidence>
<comment type="caution">
    <text evidence="13">The sequence shown here is derived from an EMBL/GenBank/DDBJ whole genome shotgun (WGS) entry which is preliminary data.</text>
</comment>
<dbReference type="Pfam" id="PF05328">
    <property type="entry name" value="CybS"/>
    <property type="match status" value="1"/>
</dbReference>
<dbReference type="InterPro" id="IPR034804">
    <property type="entry name" value="SQR/QFR_C/D"/>
</dbReference>
<dbReference type="GO" id="GO:0006121">
    <property type="term" value="P:mitochondrial electron transport, succinate to ubiquinone"/>
    <property type="evidence" value="ECO:0007669"/>
    <property type="project" value="TreeGrafter"/>
</dbReference>
<evidence type="ECO:0000256" key="1">
    <source>
        <dbReference type="ARBA" id="ARBA00004448"/>
    </source>
</evidence>
<dbReference type="AlphaFoldDB" id="A0A6V7VZ14"/>
<protein>
    <recommendedName>
        <fullName evidence="12">Succinate dehydrogenase [ubiquinone] cytochrome b small subunit</fullName>
    </recommendedName>
</protein>
<keyword evidence="11" id="KW-0408">Iron</keyword>
<dbReference type="GO" id="GO:0005743">
    <property type="term" value="C:mitochondrial inner membrane"/>
    <property type="evidence" value="ECO:0007669"/>
    <property type="project" value="UniProtKB-SubCell"/>
</dbReference>
<feature type="binding site" description="axial binding residue" evidence="11">
    <location>
        <position position="95"/>
    </location>
    <ligand>
        <name>heme b</name>
        <dbReference type="ChEBI" id="CHEBI:60344"/>
        <note>ligand shared with SDHC</note>
    </ligand>
    <ligandPart>
        <name>Fe</name>
        <dbReference type="ChEBI" id="CHEBI:18248"/>
    </ligandPart>
</feature>
<name>A0A6V7VZ14_MELEN</name>
<sequence>MMIYAKIFKSAVNPALPRRLNKIGSVHPLYFPINNVVTSKMNNSTTTQSAAMGPHALQFKVERYLAAGMFPLLPAAYFIHGTTMDLVLSAAIVMHSHWGLMAVVQDYARPIVVGERLAKISPALVYITSTILLVGLLHYNLFDIGLTKSFERVFSL</sequence>
<dbReference type="GO" id="GO:0006099">
    <property type="term" value="P:tricarboxylic acid cycle"/>
    <property type="evidence" value="ECO:0007669"/>
    <property type="project" value="UniProtKB-KW"/>
</dbReference>
<dbReference type="PANTHER" id="PTHR13337">
    <property type="entry name" value="SUCCINATE DEHYDROGENASE"/>
    <property type="match status" value="1"/>
</dbReference>
<evidence type="ECO:0000256" key="12">
    <source>
        <dbReference type="RuleBase" id="RU364031"/>
    </source>
</evidence>
<evidence type="ECO:0000313" key="14">
    <source>
        <dbReference type="Proteomes" id="UP000580250"/>
    </source>
</evidence>
<proteinExistence type="inferred from homology"/>
<evidence type="ECO:0000256" key="11">
    <source>
        <dbReference type="PIRSR" id="PIRSR607992-2"/>
    </source>
</evidence>
<comment type="caution">
    <text evidence="12">Lacks conserved residue(s) required for the propagation of feature annotation.</text>
</comment>
<dbReference type="Proteomes" id="UP000580250">
    <property type="component" value="Unassembled WGS sequence"/>
</dbReference>
<keyword evidence="11 12" id="KW-0479">Metal-binding</keyword>
<evidence type="ECO:0000256" key="10">
    <source>
        <dbReference type="PIRSR" id="PIRSR607992-1"/>
    </source>
</evidence>
<dbReference type="PANTHER" id="PTHR13337:SF2">
    <property type="entry name" value="SUCCINATE DEHYDROGENASE [UBIQUINONE] CYTOCHROME B SMALL SUBUNIT, MITOCHONDRIAL"/>
    <property type="match status" value="1"/>
</dbReference>
<keyword evidence="12" id="KW-0349">Heme</keyword>
<feature type="binding site" evidence="10">
    <location>
        <position position="107"/>
    </location>
    <ligand>
        <name>a ubiquinone</name>
        <dbReference type="ChEBI" id="CHEBI:16389"/>
        <note>ligand shared with IP/SDHB</note>
    </ligand>
</feature>
<keyword evidence="8 12" id="KW-0496">Mitochondrion</keyword>
<evidence type="ECO:0000256" key="8">
    <source>
        <dbReference type="ARBA" id="ARBA00023128"/>
    </source>
</evidence>
<keyword evidence="3 12" id="KW-0813">Transport</keyword>
<feature type="transmembrane region" description="Helical" evidence="12">
    <location>
        <begin position="124"/>
        <end position="142"/>
    </location>
</feature>
<evidence type="ECO:0000313" key="13">
    <source>
        <dbReference type="EMBL" id="CAD2180150.1"/>
    </source>
</evidence>
<gene>
    <name evidence="13" type="ORF">MENT_LOCUS32210</name>
</gene>
<keyword evidence="7 12" id="KW-1133">Transmembrane helix</keyword>
<evidence type="ECO:0000256" key="4">
    <source>
        <dbReference type="ARBA" id="ARBA00022692"/>
    </source>
</evidence>
<keyword evidence="4 12" id="KW-0812">Transmembrane</keyword>
<dbReference type="EMBL" id="CAJEWN010000363">
    <property type="protein sequence ID" value="CAD2180150.1"/>
    <property type="molecule type" value="Genomic_DNA"/>
</dbReference>
<reference evidence="13 14" key="1">
    <citation type="submission" date="2020-08" db="EMBL/GenBank/DDBJ databases">
        <authorList>
            <person name="Koutsovoulos G."/>
            <person name="Danchin GJ E."/>
        </authorList>
    </citation>
    <scope>NUCLEOTIDE SEQUENCE [LARGE SCALE GENOMIC DNA]</scope>
</reference>
<comment type="function">
    <text evidence="12">Membrane-anchoring subunit of succinate dehydrogenase (SDH) that is involved in complex II of the mitochondrial electron transport chain and is responsible for transferring electrons from succinate to ubiquinone (coenzyme Q).</text>
</comment>
<accession>A0A6V7VZ14</accession>
<evidence type="ECO:0000256" key="7">
    <source>
        <dbReference type="ARBA" id="ARBA00022989"/>
    </source>
</evidence>
<evidence type="ECO:0000256" key="2">
    <source>
        <dbReference type="ARBA" id="ARBA00007294"/>
    </source>
</evidence>
<comment type="similarity">
    <text evidence="2 12">Belongs to the CybS family.</text>
</comment>
<evidence type="ECO:0000256" key="5">
    <source>
        <dbReference type="ARBA" id="ARBA00022792"/>
    </source>
</evidence>
<keyword evidence="6 12" id="KW-0809">Transit peptide</keyword>
<dbReference type="InterPro" id="IPR007992">
    <property type="entry name" value="CybS"/>
</dbReference>
<dbReference type="GO" id="GO:0048039">
    <property type="term" value="F:ubiquinone binding"/>
    <property type="evidence" value="ECO:0007669"/>
    <property type="project" value="TreeGrafter"/>
</dbReference>
<organism evidence="13 14">
    <name type="scientific">Meloidogyne enterolobii</name>
    <name type="common">Root-knot nematode worm</name>
    <name type="synonym">Meloidogyne mayaguensis</name>
    <dbReference type="NCBI Taxonomy" id="390850"/>
    <lineage>
        <taxon>Eukaryota</taxon>
        <taxon>Metazoa</taxon>
        <taxon>Ecdysozoa</taxon>
        <taxon>Nematoda</taxon>
        <taxon>Chromadorea</taxon>
        <taxon>Rhabditida</taxon>
        <taxon>Tylenchina</taxon>
        <taxon>Tylenchomorpha</taxon>
        <taxon>Tylenchoidea</taxon>
        <taxon>Meloidogynidae</taxon>
        <taxon>Meloidogyninae</taxon>
        <taxon>Meloidogyne</taxon>
    </lineage>
</organism>
<keyword evidence="12" id="KW-0816">Tricarboxylic acid cycle</keyword>
<evidence type="ECO:0000256" key="6">
    <source>
        <dbReference type="ARBA" id="ARBA00022946"/>
    </source>
</evidence>
<keyword evidence="5 12" id="KW-0999">Mitochondrion inner membrane</keyword>
<dbReference type="GO" id="GO:0046872">
    <property type="term" value="F:metal ion binding"/>
    <property type="evidence" value="ECO:0007669"/>
    <property type="project" value="UniProtKB-KW"/>
</dbReference>
<dbReference type="OrthoDB" id="18577at2759"/>
<feature type="transmembrane region" description="Helical" evidence="12">
    <location>
        <begin position="86"/>
        <end position="104"/>
    </location>
</feature>
<dbReference type="Gene3D" id="1.20.1300.10">
    <property type="entry name" value="Fumarate reductase/succinate dehydrogenase, transmembrane subunit"/>
    <property type="match status" value="1"/>
</dbReference>
<dbReference type="GO" id="GO:0020037">
    <property type="term" value="F:heme binding"/>
    <property type="evidence" value="ECO:0007669"/>
    <property type="project" value="TreeGrafter"/>
</dbReference>
<keyword evidence="9 12" id="KW-0472">Membrane</keyword>
<evidence type="ECO:0000256" key="9">
    <source>
        <dbReference type="ARBA" id="ARBA00023136"/>
    </source>
</evidence>
<comment type="subcellular location">
    <subcellularLocation>
        <location evidence="1 12">Mitochondrion inner membrane</location>
        <topology evidence="1 12">Multi-pass membrane protein</topology>
    </subcellularLocation>
</comment>